<dbReference type="GeneID" id="7056085"/>
<sequence length="73" mass="8636">MSFLNFIWILINILLIVLILIRSPNEQSFQEIIGFLKFFESSSSAEKNIDNLIKILICIYFFIGFIFIIKIYL</sequence>
<gene>
    <name evidence="2" type="primary">urf-2</name>
</gene>
<reference evidence="2" key="1">
    <citation type="journal article" date="2008" name="Proc. Natl. Acad. Sci. U.S.A.">
        <title>Horizontal gene transfer of the algal nuclear gene psbO to the photosynthetic sea slug Elysia chlorotica.</title>
        <authorList>
            <person name="Rumpho M.E."/>
            <person name="Worful J.M."/>
            <person name="Lee J."/>
            <person name="Kannan K."/>
            <person name="Tyler M.S."/>
            <person name="Bhattacharya D."/>
            <person name="Moustafa A."/>
            <person name="Manhart J.R."/>
        </authorList>
    </citation>
    <scope>NUCLEOTIDE SEQUENCE [LARGE SCALE GENOMIC DNA]</scope>
    <source>
        <strain>CCMP2940</strain>
    </source>
</reference>
<evidence type="ECO:0000256" key="1">
    <source>
        <dbReference type="SAM" id="Phobius"/>
    </source>
</evidence>
<accession>B7T228</accession>
<proteinExistence type="predicted"/>
<keyword evidence="2" id="KW-0150">Chloroplast</keyword>
<keyword evidence="2" id="KW-0934">Plastid</keyword>
<feature type="transmembrane region" description="Helical" evidence="1">
    <location>
        <begin position="52"/>
        <end position="72"/>
    </location>
</feature>
<feature type="transmembrane region" description="Helical" evidence="1">
    <location>
        <begin position="6"/>
        <end position="23"/>
    </location>
</feature>
<keyword evidence="1" id="KW-1133">Transmembrane helix</keyword>
<dbReference type="RefSeq" id="YP_002327577.1">
    <property type="nucleotide sequence ID" value="NC_011600.1"/>
</dbReference>
<dbReference type="AlphaFoldDB" id="B7T228"/>
<organism evidence="2">
    <name type="scientific">Vaucheria litorea</name>
    <name type="common">Yellow-green alga</name>
    <dbReference type="NCBI Taxonomy" id="109269"/>
    <lineage>
        <taxon>Eukaryota</taxon>
        <taxon>Sar</taxon>
        <taxon>Stramenopiles</taxon>
        <taxon>Ochrophyta</taxon>
        <taxon>PX clade</taxon>
        <taxon>Xanthophyceae</taxon>
        <taxon>Vaucheriales</taxon>
        <taxon>Vaucheriaceae</taxon>
        <taxon>Vaucheria</taxon>
    </lineage>
</organism>
<name>B7T228_VAULI</name>
<evidence type="ECO:0000313" key="2">
    <source>
        <dbReference type="EMBL" id="ACF70994.1"/>
    </source>
</evidence>
<keyword evidence="1" id="KW-0812">Transmembrane</keyword>
<dbReference type="EMBL" id="EU912438">
    <property type="protein sequence ID" value="ACF70994.1"/>
    <property type="molecule type" value="Genomic_DNA"/>
</dbReference>
<keyword evidence="1" id="KW-0472">Membrane</keyword>
<protein>
    <submittedName>
        <fullName evidence="2">Unidentified reading frame 2</fullName>
    </submittedName>
</protein>
<geneLocation type="chloroplast" evidence="2"/>